<evidence type="ECO:0000256" key="3">
    <source>
        <dbReference type="RuleBase" id="RU363013"/>
    </source>
</evidence>
<dbReference type="Gene3D" id="3.20.20.70">
    <property type="entry name" value="Aldolase class I"/>
    <property type="match status" value="1"/>
</dbReference>
<comment type="caution">
    <text evidence="4">The sequence shown here is derived from an EMBL/GenBank/DDBJ whole genome shotgun (WGS) entry which is preliminary data.</text>
</comment>
<dbReference type="EMBL" id="MHQJ01000042">
    <property type="protein sequence ID" value="OHA00589.1"/>
    <property type="molecule type" value="Genomic_DNA"/>
</dbReference>
<sequence length="262" mass="28103">MQKRLVVFNWKMNPQTEQEAVDLFGATVSAAKSAHNVSVIVAPPFPFLSAIDKRWSIADALLRDEAIVQLAAQDVFWERDGAFTGEVSPEMEKNLGVSYVIIGHSERRRFLGETDEMVHQKLAKSFESGVAPILCIGEETRDGADIPERVGDELRSAIAEISASLLESLIVAYEPVWAIGSGTPDTPEDMHQAAVYIRKVLRDAAGESVSQKARILYGGSVNSTNIASYFEKTGGEVAGVLVGGASLKAEGVSKIIAAAAAL</sequence>
<comment type="similarity">
    <text evidence="1 3">Belongs to the triosephosphate isomerase family.</text>
</comment>
<dbReference type="PANTHER" id="PTHR21139:SF42">
    <property type="entry name" value="TRIOSEPHOSPHATE ISOMERASE"/>
    <property type="match status" value="1"/>
</dbReference>
<dbReference type="PROSITE" id="PS51440">
    <property type="entry name" value="TIM_2"/>
    <property type="match status" value="1"/>
</dbReference>
<dbReference type="Proteomes" id="UP000177362">
    <property type="component" value="Unassembled WGS sequence"/>
</dbReference>
<dbReference type="SUPFAM" id="SSF51351">
    <property type="entry name" value="Triosephosphate isomerase (TIM)"/>
    <property type="match status" value="1"/>
</dbReference>
<dbReference type="GO" id="GO:0019563">
    <property type="term" value="P:glycerol catabolic process"/>
    <property type="evidence" value="ECO:0007669"/>
    <property type="project" value="TreeGrafter"/>
</dbReference>
<dbReference type="UniPathway" id="UPA00138"/>
<dbReference type="GO" id="GO:0004807">
    <property type="term" value="F:triose-phosphate isomerase activity"/>
    <property type="evidence" value="ECO:0007669"/>
    <property type="project" value="UniProtKB-UniRule"/>
</dbReference>
<dbReference type="Pfam" id="PF00121">
    <property type="entry name" value="TIM"/>
    <property type="match status" value="1"/>
</dbReference>
<dbReference type="GO" id="GO:0046166">
    <property type="term" value="P:glyceraldehyde-3-phosphate biosynthetic process"/>
    <property type="evidence" value="ECO:0007669"/>
    <property type="project" value="TreeGrafter"/>
</dbReference>
<dbReference type="CDD" id="cd00311">
    <property type="entry name" value="TIM"/>
    <property type="match status" value="1"/>
</dbReference>
<comment type="pathway">
    <text evidence="3">Carbohydrate degradation; glycolysis; D-glyceraldehyde 3-phosphate from glycerone phosphate: step 1/1.</text>
</comment>
<dbReference type="InterPro" id="IPR035990">
    <property type="entry name" value="TIM_sf"/>
</dbReference>
<comment type="catalytic activity">
    <reaction evidence="3">
        <text>D-glyceraldehyde 3-phosphate = dihydroxyacetone phosphate</text>
        <dbReference type="Rhea" id="RHEA:18585"/>
        <dbReference type="ChEBI" id="CHEBI:57642"/>
        <dbReference type="ChEBI" id="CHEBI:59776"/>
        <dbReference type="EC" id="5.3.1.1"/>
    </reaction>
</comment>
<name>A0A1G2KQA5_9BACT</name>
<dbReference type="PANTHER" id="PTHR21139">
    <property type="entry name" value="TRIOSEPHOSPHATE ISOMERASE"/>
    <property type="match status" value="1"/>
</dbReference>
<dbReference type="NCBIfam" id="TIGR00419">
    <property type="entry name" value="tim"/>
    <property type="match status" value="1"/>
</dbReference>
<keyword evidence="3" id="KW-0963">Cytoplasm</keyword>
<comment type="subcellular location">
    <subcellularLocation>
        <location evidence="3">Cytoplasm</location>
    </subcellularLocation>
</comment>
<dbReference type="PROSITE" id="PS00171">
    <property type="entry name" value="TIM_1"/>
    <property type="match status" value="1"/>
</dbReference>
<dbReference type="EC" id="5.3.1.1" evidence="3"/>
<dbReference type="GO" id="GO:0005829">
    <property type="term" value="C:cytosol"/>
    <property type="evidence" value="ECO:0007669"/>
    <property type="project" value="TreeGrafter"/>
</dbReference>
<dbReference type="InterPro" id="IPR000652">
    <property type="entry name" value="Triosephosphate_isomerase"/>
</dbReference>
<dbReference type="AlphaFoldDB" id="A0A1G2KQA5"/>
<comment type="subunit">
    <text evidence="3">Homodimer.</text>
</comment>
<protein>
    <recommendedName>
        <fullName evidence="3">Triosephosphate isomerase</fullName>
        <ecNumber evidence="3">5.3.1.1</ecNumber>
    </recommendedName>
</protein>
<keyword evidence="2 3" id="KW-0413">Isomerase</keyword>
<evidence type="ECO:0000256" key="2">
    <source>
        <dbReference type="ARBA" id="ARBA00023235"/>
    </source>
</evidence>
<evidence type="ECO:0000313" key="4">
    <source>
        <dbReference type="EMBL" id="OHA00589.1"/>
    </source>
</evidence>
<evidence type="ECO:0000256" key="1">
    <source>
        <dbReference type="ARBA" id="ARBA00007422"/>
    </source>
</evidence>
<proteinExistence type="inferred from homology"/>
<dbReference type="STRING" id="1802271.A3C11_02945"/>
<dbReference type="InterPro" id="IPR020861">
    <property type="entry name" value="Triosephosphate_isomerase_AS"/>
</dbReference>
<dbReference type="UniPathway" id="UPA00109">
    <property type="reaction ID" value="UER00189"/>
</dbReference>
<dbReference type="GO" id="GO:0006096">
    <property type="term" value="P:glycolytic process"/>
    <property type="evidence" value="ECO:0007669"/>
    <property type="project" value="UniProtKB-UniRule"/>
</dbReference>
<keyword evidence="3" id="KW-0324">Glycolysis</keyword>
<dbReference type="InterPro" id="IPR013785">
    <property type="entry name" value="Aldolase_TIM"/>
</dbReference>
<evidence type="ECO:0000313" key="5">
    <source>
        <dbReference type="Proteomes" id="UP000177362"/>
    </source>
</evidence>
<gene>
    <name evidence="4" type="ORF">A3C11_02945</name>
</gene>
<keyword evidence="3" id="KW-0312">Gluconeogenesis</keyword>
<accession>A0A1G2KQA5</accession>
<organism evidence="4 5">
    <name type="scientific">Candidatus Sungbacteria bacterium RIFCSPHIGHO2_02_FULL_49_12</name>
    <dbReference type="NCBI Taxonomy" id="1802271"/>
    <lineage>
        <taxon>Bacteria</taxon>
        <taxon>Candidatus Sungiibacteriota</taxon>
    </lineage>
</organism>
<comment type="pathway">
    <text evidence="3">Carbohydrate biosynthesis; gluconeogenesis.</text>
</comment>
<reference evidence="4 5" key="1">
    <citation type="journal article" date="2016" name="Nat. Commun.">
        <title>Thousands of microbial genomes shed light on interconnected biogeochemical processes in an aquifer system.</title>
        <authorList>
            <person name="Anantharaman K."/>
            <person name="Brown C.T."/>
            <person name="Hug L.A."/>
            <person name="Sharon I."/>
            <person name="Castelle C.J."/>
            <person name="Probst A.J."/>
            <person name="Thomas B.C."/>
            <person name="Singh A."/>
            <person name="Wilkins M.J."/>
            <person name="Karaoz U."/>
            <person name="Brodie E.L."/>
            <person name="Williams K.H."/>
            <person name="Hubbard S.S."/>
            <person name="Banfield J.F."/>
        </authorList>
    </citation>
    <scope>NUCLEOTIDE SEQUENCE [LARGE SCALE GENOMIC DNA]</scope>
</reference>
<dbReference type="GO" id="GO:0006094">
    <property type="term" value="P:gluconeogenesis"/>
    <property type="evidence" value="ECO:0007669"/>
    <property type="project" value="UniProtKB-UniPathway"/>
</dbReference>